<gene>
    <name evidence="1" type="ORF">DFR42_11039</name>
</gene>
<dbReference type="RefSeq" id="WP_110257338.1">
    <property type="nucleotide sequence ID" value="NZ_QJKB01000010.1"/>
</dbReference>
<evidence type="ECO:0000313" key="2">
    <source>
        <dbReference type="Proteomes" id="UP000247792"/>
    </source>
</evidence>
<keyword evidence="2" id="KW-1185">Reference proteome</keyword>
<dbReference type="Gene3D" id="3.40.50.1240">
    <property type="entry name" value="Phosphoglycerate mutase-like"/>
    <property type="match status" value="1"/>
</dbReference>
<dbReference type="AlphaFoldDB" id="A0A318IWS0"/>
<dbReference type="InterPro" id="IPR013078">
    <property type="entry name" value="His_Pase_superF_clade-1"/>
</dbReference>
<dbReference type="SUPFAM" id="SSF53254">
    <property type="entry name" value="Phosphoglycerate mutase-like"/>
    <property type="match status" value="1"/>
</dbReference>
<dbReference type="InterPro" id="IPR029033">
    <property type="entry name" value="His_PPase_superfam"/>
</dbReference>
<dbReference type="SMART" id="SM00855">
    <property type="entry name" value="PGAM"/>
    <property type="match status" value="1"/>
</dbReference>
<sequence length="182" mass="20300">MRLHLIRHTRPLIADGHCYGQADMDVSEAECLALAGQLSAQLQAGLPVFSSPLQRCARLAKCLHNDPRFDFRLKEINFGKWEMQVWDAISRHEIDAWAAAPASYKPGGSESAIDLAQRVIHWLDDLHQLNIPEAIVVTHAGVIRMLLAWRDGMNAEELAQLVCAQNLTLAFGGHQEILVFQS</sequence>
<dbReference type="OrthoDB" id="5296884at2"/>
<evidence type="ECO:0000313" key="1">
    <source>
        <dbReference type="EMBL" id="PXX39674.1"/>
    </source>
</evidence>
<protein>
    <submittedName>
        <fullName evidence="1">Alpha-ribazole phosphatase</fullName>
    </submittedName>
</protein>
<accession>A0A318IWS0</accession>
<reference evidence="1 2" key="1">
    <citation type="submission" date="2018-05" db="EMBL/GenBank/DDBJ databases">
        <title>Genomic Encyclopedia of Type Strains, Phase IV (KMG-IV): sequencing the most valuable type-strain genomes for metagenomic binning, comparative biology and taxonomic classification.</title>
        <authorList>
            <person name="Goeker M."/>
        </authorList>
    </citation>
    <scope>NUCLEOTIDE SEQUENCE [LARGE SCALE GENOMIC DNA]</scope>
    <source>
        <strain evidence="1 2">DSM 19792</strain>
    </source>
</reference>
<organism evidence="1 2">
    <name type="scientific">Undibacterium pigrum</name>
    <dbReference type="NCBI Taxonomy" id="401470"/>
    <lineage>
        <taxon>Bacteria</taxon>
        <taxon>Pseudomonadati</taxon>
        <taxon>Pseudomonadota</taxon>
        <taxon>Betaproteobacteria</taxon>
        <taxon>Burkholderiales</taxon>
        <taxon>Oxalobacteraceae</taxon>
        <taxon>Undibacterium</taxon>
    </lineage>
</organism>
<dbReference type="Proteomes" id="UP000247792">
    <property type="component" value="Unassembled WGS sequence"/>
</dbReference>
<dbReference type="CDD" id="cd07067">
    <property type="entry name" value="HP_PGM_like"/>
    <property type="match status" value="1"/>
</dbReference>
<comment type="caution">
    <text evidence="1">The sequence shown here is derived from an EMBL/GenBank/DDBJ whole genome shotgun (WGS) entry which is preliminary data.</text>
</comment>
<name>A0A318IWS0_9BURK</name>
<dbReference type="EMBL" id="QJKB01000010">
    <property type="protein sequence ID" value="PXX39674.1"/>
    <property type="molecule type" value="Genomic_DNA"/>
</dbReference>
<dbReference type="Pfam" id="PF00300">
    <property type="entry name" value="His_Phos_1"/>
    <property type="match status" value="1"/>
</dbReference>
<proteinExistence type="predicted"/>